<dbReference type="Proteomes" id="UP000297477">
    <property type="component" value="Unassembled WGS sequence"/>
</dbReference>
<sequence>MQTKDKVFVVTGAGNGIGREVALELLRRGASVAGVDLRSESLAETAALATAGDRFTQHELNIADQEAVELLPMQVAAQHGHVDGLLNVAGIIQKFVLFKDLDLDEMRKVMDVNFWGTVYLNKAFIPRLTARPEASLVNVSSMGGFLPVPGQTVYGASKAAVKLLTEGIYAELRETSVATTIVFPGAIATNITGNSGVSSPGGAKSEEEAKTEAESSKLKPLPADEAAKIIVDQAVEKGRFRVTVGKDATMLDTMARIAPQRATDLIAKKMASLIKS</sequence>
<dbReference type="EMBL" id="SPKT01000036">
    <property type="protein sequence ID" value="TFH97871.1"/>
    <property type="molecule type" value="Genomic_DNA"/>
</dbReference>
<reference evidence="6 7" key="1">
    <citation type="submission" date="2019-03" db="EMBL/GenBank/DDBJ databases">
        <title>Reclassification of Micrococcus aloeverae and Micrococcus yunnanensis as later heterotypic synonyms of Micrococcus luteus.</title>
        <authorList>
            <person name="Huang C.-H."/>
        </authorList>
    </citation>
    <scope>NUCLEOTIDE SEQUENCE [LARGE SCALE GENOMIC DNA]</scope>
    <source>
        <strain evidence="6 7">BCRC 12151</strain>
    </source>
</reference>
<dbReference type="PRINTS" id="PR00081">
    <property type="entry name" value="GDHRDH"/>
</dbReference>
<accession>A0ABY2JWQ8</accession>
<evidence type="ECO:0000256" key="1">
    <source>
        <dbReference type="ARBA" id="ARBA00006484"/>
    </source>
</evidence>
<dbReference type="RefSeq" id="WP_067192129.1">
    <property type="nucleotide sequence ID" value="NZ_SPKT01000036.1"/>
</dbReference>
<dbReference type="Gene3D" id="3.40.50.720">
    <property type="entry name" value="NAD(P)-binding Rossmann-like Domain"/>
    <property type="match status" value="1"/>
</dbReference>
<feature type="compositionally biased region" description="Basic and acidic residues" evidence="4">
    <location>
        <begin position="204"/>
        <end position="217"/>
    </location>
</feature>
<dbReference type="SMART" id="SM00822">
    <property type="entry name" value="PKS_KR"/>
    <property type="match status" value="1"/>
</dbReference>
<dbReference type="PRINTS" id="PR00080">
    <property type="entry name" value="SDRFAMILY"/>
</dbReference>
<dbReference type="InterPro" id="IPR057326">
    <property type="entry name" value="KR_dom"/>
</dbReference>
<feature type="domain" description="Ketoreductase" evidence="5">
    <location>
        <begin position="6"/>
        <end position="187"/>
    </location>
</feature>
<keyword evidence="7" id="KW-1185">Reference proteome</keyword>
<evidence type="ECO:0000313" key="7">
    <source>
        <dbReference type="Proteomes" id="UP000297477"/>
    </source>
</evidence>
<proteinExistence type="inferred from homology"/>
<evidence type="ECO:0000256" key="4">
    <source>
        <dbReference type="SAM" id="MobiDB-lite"/>
    </source>
</evidence>
<name>A0ABY2JWQ8_9MICC</name>
<dbReference type="PANTHER" id="PTHR43391">
    <property type="entry name" value="RETINOL DEHYDROGENASE-RELATED"/>
    <property type="match status" value="1"/>
</dbReference>
<dbReference type="SUPFAM" id="SSF51735">
    <property type="entry name" value="NAD(P)-binding Rossmann-fold domains"/>
    <property type="match status" value="1"/>
</dbReference>
<dbReference type="Pfam" id="PF00106">
    <property type="entry name" value="adh_short"/>
    <property type="match status" value="1"/>
</dbReference>
<dbReference type="PANTHER" id="PTHR43391:SF82">
    <property type="entry name" value="OXIDOREDUCTASE SADH-RELATED"/>
    <property type="match status" value="1"/>
</dbReference>
<evidence type="ECO:0000256" key="3">
    <source>
        <dbReference type="RuleBase" id="RU000363"/>
    </source>
</evidence>
<evidence type="ECO:0000256" key="2">
    <source>
        <dbReference type="ARBA" id="ARBA00023002"/>
    </source>
</evidence>
<evidence type="ECO:0000259" key="5">
    <source>
        <dbReference type="SMART" id="SM00822"/>
    </source>
</evidence>
<comment type="caution">
    <text evidence="6">The sequence shown here is derived from an EMBL/GenBank/DDBJ whole genome shotgun (WGS) entry which is preliminary data.</text>
</comment>
<evidence type="ECO:0000313" key="6">
    <source>
        <dbReference type="EMBL" id="TFH97871.1"/>
    </source>
</evidence>
<feature type="region of interest" description="Disordered" evidence="4">
    <location>
        <begin position="194"/>
        <end position="218"/>
    </location>
</feature>
<protein>
    <submittedName>
        <fullName evidence="6">SDR family NAD(P)-dependent oxidoreductase</fullName>
    </submittedName>
</protein>
<keyword evidence="2" id="KW-0560">Oxidoreductase</keyword>
<gene>
    <name evidence="6" type="ORF">E4A49_11505</name>
</gene>
<dbReference type="InterPro" id="IPR036291">
    <property type="entry name" value="NAD(P)-bd_dom_sf"/>
</dbReference>
<dbReference type="InterPro" id="IPR002347">
    <property type="entry name" value="SDR_fam"/>
</dbReference>
<organism evidence="6 7">
    <name type="scientific">Micrococcus lylae</name>
    <dbReference type="NCBI Taxonomy" id="1273"/>
    <lineage>
        <taxon>Bacteria</taxon>
        <taxon>Bacillati</taxon>
        <taxon>Actinomycetota</taxon>
        <taxon>Actinomycetes</taxon>
        <taxon>Micrococcales</taxon>
        <taxon>Micrococcaceae</taxon>
        <taxon>Micrococcus</taxon>
    </lineage>
</organism>
<comment type="similarity">
    <text evidence="1 3">Belongs to the short-chain dehydrogenases/reductases (SDR) family.</text>
</comment>